<dbReference type="Pfam" id="PF01636">
    <property type="entry name" value="APH"/>
    <property type="match status" value="1"/>
</dbReference>
<dbReference type="InterPro" id="IPR051678">
    <property type="entry name" value="AGP_Transferase"/>
</dbReference>
<evidence type="ECO:0000259" key="2">
    <source>
        <dbReference type="Pfam" id="PF01636"/>
    </source>
</evidence>
<dbReference type="Proteomes" id="UP001497453">
    <property type="component" value="Chromosome 2"/>
</dbReference>
<name>A0ABP1CWH8_9APHY</name>
<keyword evidence="4" id="KW-1185">Reference proteome</keyword>
<evidence type="ECO:0000256" key="1">
    <source>
        <dbReference type="SAM" id="MobiDB-lite"/>
    </source>
</evidence>
<dbReference type="SUPFAM" id="SSF56112">
    <property type="entry name" value="Protein kinase-like (PK-like)"/>
    <property type="match status" value="1"/>
</dbReference>
<feature type="compositionally biased region" description="Basic and acidic residues" evidence="1">
    <location>
        <begin position="111"/>
        <end position="124"/>
    </location>
</feature>
<sequence>MTSSQTTQLAGPKHQAEGDTIDAVDLLADSQRSRTIPQLLVDLDRGDWSALDELQKILAETKEDTINGNDIPVDPDSVFLDAELPTEKTFIFTDSTFFQRNGPHTALPDPTEVREKSTRRDDSPWRPIPPVMFPALGLAVKWGSRISIAEGQCLWAIRRAFRERVKVPEVYGWVTDGNDVFIYMELVEGVSLHDHWDLLTDQDKTNISQQLRTMILELRKLKHDPTVISAIDGGPIREYMFSNISPDRRGPFTSVAAFHDFFSAATRGGQYNPDDPHPLRSLLLDNCHITFTHGDLHRQNIILSPDGSQINAIIDWEQAGWMPNYWELCKALYSAPSDSWRNVYLPIVFGAIDRESRALLAFEWFSRTLV</sequence>
<dbReference type="PANTHER" id="PTHR21310:SF54">
    <property type="entry name" value="AMINOGLYCOSIDE PHOSPHOTRANSFERASE DOMAIN-CONTAINING PROTEIN"/>
    <property type="match status" value="1"/>
</dbReference>
<evidence type="ECO:0000313" key="3">
    <source>
        <dbReference type="EMBL" id="CAL1700021.1"/>
    </source>
</evidence>
<dbReference type="EMBL" id="OZ037945">
    <property type="protein sequence ID" value="CAL1700021.1"/>
    <property type="molecule type" value="Genomic_DNA"/>
</dbReference>
<organism evidence="3 4">
    <name type="scientific">Somion occarium</name>
    <dbReference type="NCBI Taxonomy" id="3059160"/>
    <lineage>
        <taxon>Eukaryota</taxon>
        <taxon>Fungi</taxon>
        <taxon>Dikarya</taxon>
        <taxon>Basidiomycota</taxon>
        <taxon>Agaricomycotina</taxon>
        <taxon>Agaricomycetes</taxon>
        <taxon>Polyporales</taxon>
        <taxon>Cerrenaceae</taxon>
        <taxon>Somion</taxon>
    </lineage>
</organism>
<protein>
    <recommendedName>
        <fullName evidence="2">Aminoglycoside phosphotransferase domain-containing protein</fullName>
    </recommendedName>
</protein>
<proteinExistence type="predicted"/>
<evidence type="ECO:0000313" key="4">
    <source>
        <dbReference type="Proteomes" id="UP001497453"/>
    </source>
</evidence>
<accession>A0ABP1CWH8</accession>
<feature type="region of interest" description="Disordered" evidence="1">
    <location>
        <begin position="101"/>
        <end position="124"/>
    </location>
</feature>
<dbReference type="PANTHER" id="PTHR21310">
    <property type="entry name" value="AMINOGLYCOSIDE PHOSPHOTRANSFERASE-RELATED-RELATED"/>
    <property type="match status" value="1"/>
</dbReference>
<dbReference type="InterPro" id="IPR002575">
    <property type="entry name" value="Aminoglycoside_PTrfase"/>
</dbReference>
<dbReference type="InterPro" id="IPR011009">
    <property type="entry name" value="Kinase-like_dom_sf"/>
</dbReference>
<feature type="domain" description="Aminoglycoside phosphotransferase" evidence="2">
    <location>
        <begin position="158"/>
        <end position="355"/>
    </location>
</feature>
<dbReference type="Gene3D" id="3.90.1200.10">
    <property type="match status" value="1"/>
</dbReference>
<gene>
    <name evidence="3" type="ORF">GFSPODELE1_LOCUS2963</name>
</gene>
<reference evidence="4" key="1">
    <citation type="submission" date="2024-04" db="EMBL/GenBank/DDBJ databases">
        <authorList>
            <person name="Shaw F."/>
            <person name="Minotto A."/>
        </authorList>
    </citation>
    <scope>NUCLEOTIDE SEQUENCE [LARGE SCALE GENOMIC DNA]</scope>
</reference>